<comment type="caution">
    <text evidence="5">The sequence shown here is derived from an EMBL/GenBank/DDBJ whole genome shotgun (WGS) entry which is preliminary data.</text>
</comment>
<feature type="region of interest" description="Disordered" evidence="3">
    <location>
        <begin position="246"/>
        <end position="267"/>
    </location>
</feature>
<evidence type="ECO:0000259" key="4">
    <source>
        <dbReference type="PROSITE" id="PS50011"/>
    </source>
</evidence>
<dbReference type="GO" id="GO:0005524">
    <property type="term" value="F:ATP binding"/>
    <property type="evidence" value="ECO:0007669"/>
    <property type="project" value="UniProtKB-UniRule"/>
</dbReference>
<accession>A0AAV7ED80</accession>
<dbReference type="Proteomes" id="UP000825729">
    <property type="component" value="Unassembled WGS sequence"/>
</dbReference>
<comment type="similarity">
    <text evidence="1">Belongs to the protein kinase superfamily. STE Ser/Thr protein kinase family. STE20 subfamily.</text>
</comment>
<feature type="compositionally biased region" description="Acidic residues" evidence="3">
    <location>
        <begin position="341"/>
        <end position="355"/>
    </location>
</feature>
<evidence type="ECO:0000256" key="2">
    <source>
        <dbReference type="PROSITE-ProRule" id="PRU10141"/>
    </source>
</evidence>
<dbReference type="PANTHER" id="PTHR48014:SF7">
    <property type="entry name" value="SERINE_THREONINE-PROTEIN KINASE BLUS1"/>
    <property type="match status" value="1"/>
</dbReference>
<dbReference type="AlphaFoldDB" id="A0AAV7ED80"/>
<feature type="compositionally biased region" description="Basic residues" evidence="3">
    <location>
        <begin position="257"/>
        <end position="267"/>
    </location>
</feature>
<dbReference type="InterPro" id="IPR047173">
    <property type="entry name" value="STRAD_A/B-like"/>
</dbReference>
<evidence type="ECO:0000313" key="6">
    <source>
        <dbReference type="Proteomes" id="UP000825729"/>
    </source>
</evidence>
<keyword evidence="2" id="KW-0547">Nucleotide-binding</keyword>
<keyword evidence="2" id="KW-0067">ATP-binding</keyword>
<organism evidence="5 6">
    <name type="scientific">Aristolochia fimbriata</name>
    <name type="common">White veined hardy Dutchman's pipe vine</name>
    <dbReference type="NCBI Taxonomy" id="158543"/>
    <lineage>
        <taxon>Eukaryota</taxon>
        <taxon>Viridiplantae</taxon>
        <taxon>Streptophyta</taxon>
        <taxon>Embryophyta</taxon>
        <taxon>Tracheophyta</taxon>
        <taxon>Spermatophyta</taxon>
        <taxon>Magnoliopsida</taxon>
        <taxon>Magnoliidae</taxon>
        <taxon>Piperales</taxon>
        <taxon>Aristolochiaceae</taxon>
        <taxon>Aristolochia</taxon>
    </lineage>
</organism>
<sequence length="521" mass="56989">MASYPTERSAYHLLHKIGAGVSAVVYKAVCLAKGPSSVVAVKSIDLERARVNLNDLRLEAKSMALLSHPNVLTAHCSFTVGTRLWVVMPFMSAGSLHSIISSAFPSGLPEPAIAVVLRHTLHALHYLHSQGHLHRDVKAGNILLHSDGSVKLADFGVSASIYDHPAASTSSTASSSFFCDVAGTPYWMAPEVIDSRNGYGFKADIWSLGITAMELAHGRPPLSHLPPSKSLVMRMSRRLSLDYVDDDGAGDRSRDMNKKKKKKKKFSKQFRDMVASCLVQDPSKRPTAEKLLKHPFFKSYYKSQECNYLVKHVLQGLPSVEDRFKEYYLISAASASHDGHEEEDQEEEEDDDDDIINGASSKNRRISGWNFNEDGLEFDPVFPNIINEKDLELVTQLNPCSSSPSSSAAKMINNNNELSSYPSSCSSSALLNIQADTKEGTNYTIVDAGVLVPSLVSLMCTLELQRQTVKGLLAAAVSDHETTQREEAAHGDGDHVGRGGGEFRGRAGGREQEERRSRGGD</sequence>
<feature type="binding site" evidence="2">
    <location>
        <position position="42"/>
    </location>
    <ligand>
        <name>ATP</name>
        <dbReference type="ChEBI" id="CHEBI:30616"/>
    </ligand>
</feature>
<dbReference type="PROSITE" id="PS00107">
    <property type="entry name" value="PROTEIN_KINASE_ATP"/>
    <property type="match status" value="1"/>
</dbReference>
<dbReference type="Gene3D" id="1.10.510.10">
    <property type="entry name" value="Transferase(Phosphotransferase) domain 1"/>
    <property type="match status" value="1"/>
</dbReference>
<dbReference type="Pfam" id="PF00069">
    <property type="entry name" value="Pkinase"/>
    <property type="match status" value="1"/>
</dbReference>
<feature type="domain" description="Protein kinase" evidence="4">
    <location>
        <begin position="11"/>
        <end position="297"/>
    </location>
</feature>
<evidence type="ECO:0000256" key="3">
    <source>
        <dbReference type="SAM" id="MobiDB-lite"/>
    </source>
</evidence>
<dbReference type="PANTHER" id="PTHR48014">
    <property type="entry name" value="SERINE/THREONINE-PROTEIN KINASE FRAY2"/>
    <property type="match status" value="1"/>
</dbReference>
<dbReference type="InterPro" id="IPR011009">
    <property type="entry name" value="Kinase-like_dom_sf"/>
</dbReference>
<keyword evidence="6" id="KW-1185">Reference proteome</keyword>
<dbReference type="InterPro" id="IPR000719">
    <property type="entry name" value="Prot_kinase_dom"/>
</dbReference>
<dbReference type="EMBL" id="JAINDJ010000005">
    <property type="protein sequence ID" value="KAG9446674.1"/>
    <property type="molecule type" value="Genomic_DNA"/>
</dbReference>
<proteinExistence type="inferred from homology"/>
<name>A0AAV7ED80_ARIFI</name>
<dbReference type="InterPro" id="IPR017441">
    <property type="entry name" value="Protein_kinase_ATP_BS"/>
</dbReference>
<dbReference type="SUPFAM" id="SSF56112">
    <property type="entry name" value="Protein kinase-like (PK-like)"/>
    <property type="match status" value="1"/>
</dbReference>
<evidence type="ECO:0000256" key="1">
    <source>
        <dbReference type="ARBA" id="ARBA00008874"/>
    </source>
</evidence>
<dbReference type="PROSITE" id="PS50011">
    <property type="entry name" value="PROTEIN_KINASE_DOM"/>
    <property type="match status" value="1"/>
</dbReference>
<protein>
    <recommendedName>
        <fullName evidence="4">Protein kinase domain-containing protein</fullName>
    </recommendedName>
</protein>
<feature type="region of interest" description="Disordered" evidence="3">
    <location>
        <begin position="335"/>
        <end position="360"/>
    </location>
</feature>
<dbReference type="Gene3D" id="3.30.200.20">
    <property type="entry name" value="Phosphorylase Kinase, domain 1"/>
    <property type="match status" value="1"/>
</dbReference>
<evidence type="ECO:0000313" key="5">
    <source>
        <dbReference type="EMBL" id="KAG9446674.1"/>
    </source>
</evidence>
<dbReference type="GO" id="GO:0004672">
    <property type="term" value="F:protein kinase activity"/>
    <property type="evidence" value="ECO:0007669"/>
    <property type="project" value="InterPro"/>
</dbReference>
<reference evidence="5 6" key="1">
    <citation type="submission" date="2021-07" db="EMBL/GenBank/DDBJ databases">
        <title>The Aristolochia fimbriata genome: insights into angiosperm evolution, floral development and chemical biosynthesis.</title>
        <authorList>
            <person name="Jiao Y."/>
        </authorList>
    </citation>
    <scope>NUCLEOTIDE SEQUENCE [LARGE SCALE GENOMIC DNA]</scope>
    <source>
        <strain evidence="5">IBCAS-2021</strain>
        <tissue evidence="5">Leaf</tissue>
    </source>
</reference>
<feature type="region of interest" description="Disordered" evidence="3">
    <location>
        <begin position="481"/>
        <end position="521"/>
    </location>
</feature>
<gene>
    <name evidence="5" type="ORF">H6P81_012802</name>
</gene>
<dbReference type="GO" id="GO:0043539">
    <property type="term" value="F:protein serine/threonine kinase activator activity"/>
    <property type="evidence" value="ECO:0007669"/>
    <property type="project" value="InterPro"/>
</dbReference>
<dbReference type="SMART" id="SM00220">
    <property type="entry name" value="S_TKc"/>
    <property type="match status" value="1"/>
</dbReference>